<keyword evidence="1" id="KW-0732">Signal</keyword>
<name>Q6MIH7_BDEBA</name>
<dbReference type="Proteomes" id="UP000008080">
    <property type="component" value="Chromosome"/>
</dbReference>
<evidence type="ECO:0008006" key="4">
    <source>
        <dbReference type="Google" id="ProtNLM"/>
    </source>
</evidence>
<gene>
    <name evidence="2" type="ordered locus">Bd3180</name>
</gene>
<protein>
    <recommendedName>
        <fullName evidence="4">Outer membrane protein beta-barrel domain-containing protein</fullName>
    </recommendedName>
</protein>
<feature type="signal peptide" evidence="1">
    <location>
        <begin position="1"/>
        <end position="27"/>
    </location>
</feature>
<accession>Q6MIH7</accession>
<dbReference type="RefSeq" id="WP_011165540.1">
    <property type="nucleotide sequence ID" value="NC_005363.1"/>
</dbReference>
<dbReference type="Gene3D" id="2.40.160.20">
    <property type="match status" value="1"/>
</dbReference>
<dbReference type="GeneID" id="93014023"/>
<evidence type="ECO:0000313" key="2">
    <source>
        <dbReference type="EMBL" id="CAE80936.1"/>
    </source>
</evidence>
<dbReference type="HOGENOM" id="CLU_1118445_0_0_7"/>
<evidence type="ECO:0000256" key="1">
    <source>
        <dbReference type="SAM" id="SignalP"/>
    </source>
</evidence>
<reference evidence="2 3" key="1">
    <citation type="journal article" date="2004" name="Science">
        <title>A predator unmasked: life cycle of Bdellovibrio bacteriovorus from a genomic perspective.</title>
        <authorList>
            <person name="Rendulic S."/>
            <person name="Jagtap P."/>
            <person name="Rosinus A."/>
            <person name="Eppinger M."/>
            <person name="Baar C."/>
            <person name="Lanz C."/>
            <person name="Keller H."/>
            <person name="Lambert C."/>
            <person name="Evans K.J."/>
            <person name="Goesmann A."/>
            <person name="Meyer F."/>
            <person name="Sockett R.E."/>
            <person name="Schuster S.C."/>
        </authorList>
    </citation>
    <scope>NUCLEOTIDE SEQUENCE [LARGE SCALE GENOMIC DNA]</scope>
    <source>
        <strain evidence="3">ATCC 15356 / DSM 50701 / NCIMB 9529 / HD100</strain>
    </source>
</reference>
<dbReference type="InterPro" id="IPR011250">
    <property type="entry name" value="OMP/PagP_B-barrel"/>
</dbReference>
<dbReference type="EMBL" id="BX842654">
    <property type="protein sequence ID" value="CAE80936.1"/>
    <property type="molecule type" value="Genomic_DNA"/>
</dbReference>
<proteinExistence type="predicted"/>
<sequence length="252" mass="26921">MRALNKVGLFMSTALLVSVMFAQDANAQRRLSRGPSLSGDMALGIGISTVSAGQNDMDSLIDAARASAANADTKAMGSAWEFYANWSYRFSGTSYAFVFRPSYFMQGTEGSGTDGSYDYKLTGYTVFPIFRIYPLENSFIKFYMQTGLGYGSLSGEITAGTKNLDFKGSAFGAMGGIGVDFCFTEAHCLTVEGNLRYMPIERNLTTGGNCTGASDIPGVSQCGGDSEVERNGKDLATTMSGIQGLIGYTMNF</sequence>
<dbReference type="SUPFAM" id="SSF56925">
    <property type="entry name" value="OMPA-like"/>
    <property type="match status" value="1"/>
</dbReference>
<organism evidence="2 3">
    <name type="scientific">Bdellovibrio bacteriovorus (strain ATCC 15356 / DSM 50701 / NCIMB 9529 / HD100)</name>
    <dbReference type="NCBI Taxonomy" id="264462"/>
    <lineage>
        <taxon>Bacteria</taxon>
        <taxon>Pseudomonadati</taxon>
        <taxon>Bdellovibrionota</taxon>
        <taxon>Bdellovibrionia</taxon>
        <taxon>Bdellovibrionales</taxon>
        <taxon>Pseudobdellovibrionaceae</taxon>
        <taxon>Bdellovibrio</taxon>
    </lineage>
</organism>
<feature type="chain" id="PRO_5004278212" description="Outer membrane protein beta-barrel domain-containing protein" evidence="1">
    <location>
        <begin position="28"/>
        <end position="252"/>
    </location>
</feature>
<keyword evidence="3" id="KW-1185">Reference proteome</keyword>
<evidence type="ECO:0000313" key="3">
    <source>
        <dbReference type="Proteomes" id="UP000008080"/>
    </source>
</evidence>
<dbReference type="STRING" id="264462.Bd3180"/>
<dbReference type="AlphaFoldDB" id="Q6MIH7"/>
<dbReference type="KEGG" id="bba:Bd3180"/>